<feature type="transmembrane region" description="Helical" evidence="1">
    <location>
        <begin position="57"/>
        <end position="74"/>
    </location>
</feature>
<dbReference type="RefSeq" id="WP_344245033.1">
    <property type="nucleotide sequence ID" value="NZ_BAAAHH010000035.1"/>
</dbReference>
<dbReference type="EMBL" id="BAAAHH010000035">
    <property type="protein sequence ID" value="GAA0964736.1"/>
    <property type="molecule type" value="Genomic_DNA"/>
</dbReference>
<dbReference type="Proteomes" id="UP001500665">
    <property type="component" value="Unassembled WGS sequence"/>
</dbReference>
<gene>
    <name evidence="2" type="ORF">GCM10009550_63290</name>
</gene>
<dbReference type="InterPro" id="IPR025329">
    <property type="entry name" value="DUF4235"/>
</dbReference>
<keyword evidence="3" id="KW-1185">Reference proteome</keyword>
<evidence type="ECO:0008006" key="4">
    <source>
        <dbReference type="Google" id="ProtNLM"/>
    </source>
</evidence>
<organism evidence="2 3">
    <name type="scientific">Actinocorallia libanotica</name>
    <dbReference type="NCBI Taxonomy" id="46162"/>
    <lineage>
        <taxon>Bacteria</taxon>
        <taxon>Bacillati</taxon>
        <taxon>Actinomycetota</taxon>
        <taxon>Actinomycetes</taxon>
        <taxon>Streptosporangiales</taxon>
        <taxon>Thermomonosporaceae</taxon>
        <taxon>Actinocorallia</taxon>
    </lineage>
</organism>
<comment type="caution">
    <text evidence="2">The sequence shown here is derived from an EMBL/GenBank/DDBJ whole genome shotgun (WGS) entry which is preliminary data.</text>
</comment>
<evidence type="ECO:0000313" key="2">
    <source>
        <dbReference type="EMBL" id="GAA0964736.1"/>
    </source>
</evidence>
<name>A0ABN1RV37_9ACTN</name>
<evidence type="ECO:0000256" key="1">
    <source>
        <dbReference type="SAM" id="Phobius"/>
    </source>
</evidence>
<protein>
    <recommendedName>
        <fullName evidence="4">DUF4235 domain-containing protein</fullName>
    </recommendedName>
</protein>
<accession>A0ABN1RV37</accession>
<proteinExistence type="predicted"/>
<dbReference type="Pfam" id="PF14019">
    <property type="entry name" value="DUF4235"/>
    <property type="match status" value="1"/>
</dbReference>
<reference evidence="2 3" key="1">
    <citation type="journal article" date="2019" name="Int. J. Syst. Evol. Microbiol.">
        <title>The Global Catalogue of Microorganisms (GCM) 10K type strain sequencing project: providing services to taxonomists for standard genome sequencing and annotation.</title>
        <authorList>
            <consortium name="The Broad Institute Genomics Platform"/>
            <consortium name="The Broad Institute Genome Sequencing Center for Infectious Disease"/>
            <person name="Wu L."/>
            <person name="Ma J."/>
        </authorList>
    </citation>
    <scope>NUCLEOTIDE SEQUENCE [LARGE SCALE GENOMIC DNA]</scope>
    <source>
        <strain evidence="2 3">JCM 10696</strain>
    </source>
</reference>
<keyword evidence="1" id="KW-1133">Transmembrane helix</keyword>
<evidence type="ECO:0000313" key="3">
    <source>
        <dbReference type="Proteomes" id="UP001500665"/>
    </source>
</evidence>
<keyword evidence="1" id="KW-0812">Transmembrane</keyword>
<sequence>MRMRQKPDVGWKVFVGVAGLAGGFLARKGLEYAWTKGTGKKPPVSPESPDVTLGEALGWSVLIGVGMEVTRVLISRAAVKRWESATGALPLHLMTDKITDAKDKLTD</sequence>
<keyword evidence="1" id="KW-0472">Membrane</keyword>